<evidence type="ECO:0000313" key="3">
    <source>
        <dbReference type="Proteomes" id="UP001552427"/>
    </source>
</evidence>
<keyword evidence="3" id="KW-1185">Reference proteome</keyword>
<name>A0ABV3H0D1_9ACTN</name>
<feature type="signal peptide" evidence="1">
    <location>
        <begin position="1"/>
        <end position="32"/>
    </location>
</feature>
<organism evidence="2 3">
    <name type="scientific">Nonomuraea bangladeshensis</name>
    <dbReference type="NCBI Taxonomy" id="404385"/>
    <lineage>
        <taxon>Bacteria</taxon>
        <taxon>Bacillati</taxon>
        <taxon>Actinomycetota</taxon>
        <taxon>Actinomycetes</taxon>
        <taxon>Streptosporangiales</taxon>
        <taxon>Streptosporangiaceae</taxon>
        <taxon>Nonomuraea</taxon>
    </lineage>
</organism>
<sequence>MGRIKKFAVSAAAAAGIAAATAFLSPAAPAQAATCSTDAQIGTPGGTGWALCSGTGVTQTRVVLFCQASSGAYTTVYGPWVANSVKSNAKCSGTSWPISVGYQNL</sequence>
<accession>A0ABV3H0D1</accession>
<feature type="chain" id="PRO_5045925155" evidence="1">
    <location>
        <begin position="33"/>
        <end position="105"/>
    </location>
</feature>
<protein>
    <submittedName>
        <fullName evidence="2">Uncharacterized protein</fullName>
    </submittedName>
</protein>
<gene>
    <name evidence="2" type="ORF">AB0K40_09690</name>
</gene>
<evidence type="ECO:0000256" key="1">
    <source>
        <dbReference type="SAM" id="SignalP"/>
    </source>
</evidence>
<reference evidence="2 3" key="1">
    <citation type="submission" date="2024-06" db="EMBL/GenBank/DDBJ databases">
        <title>The Natural Products Discovery Center: Release of the First 8490 Sequenced Strains for Exploring Actinobacteria Biosynthetic Diversity.</title>
        <authorList>
            <person name="Kalkreuter E."/>
            <person name="Kautsar S.A."/>
            <person name="Yang D."/>
            <person name="Bader C.D."/>
            <person name="Teijaro C.N."/>
            <person name="Fluegel L."/>
            <person name="Davis C.M."/>
            <person name="Simpson J.R."/>
            <person name="Lauterbach L."/>
            <person name="Steele A.D."/>
            <person name="Gui C."/>
            <person name="Meng S."/>
            <person name="Li G."/>
            <person name="Viehrig K."/>
            <person name="Ye F."/>
            <person name="Su P."/>
            <person name="Kiefer A.F."/>
            <person name="Nichols A."/>
            <person name="Cepeda A.J."/>
            <person name="Yan W."/>
            <person name="Fan B."/>
            <person name="Jiang Y."/>
            <person name="Adhikari A."/>
            <person name="Zheng C.-J."/>
            <person name="Schuster L."/>
            <person name="Cowan T.M."/>
            <person name="Smanski M.J."/>
            <person name="Chevrette M.G."/>
            <person name="De Carvalho L.P.S."/>
            <person name="Shen B."/>
        </authorList>
    </citation>
    <scope>NUCLEOTIDE SEQUENCE [LARGE SCALE GENOMIC DNA]</scope>
    <source>
        <strain evidence="2 3">NPDC049574</strain>
    </source>
</reference>
<proteinExistence type="predicted"/>
<dbReference type="Proteomes" id="UP001552427">
    <property type="component" value="Unassembled WGS sequence"/>
</dbReference>
<dbReference type="EMBL" id="JBFARM010000003">
    <property type="protein sequence ID" value="MEV4285764.1"/>
    <property type="molecule type" value="Genomic_DNA"/>
</dbReference>
<evidence type="ECO:0000313" key="2">
    <source>
        <dbReference type="EMBL" id="MEV4285764.1"/>
    </source>
</evidence>
<keyword evidence="1" id="KW-0732">Signal</keyword>
<comment type="caution">
    <text evidence="2">The sequence shown here is derived from an EMBL/GenBank/DDBJ whole genome shotgun (WGS) entry which is preliminary data.</text>
</comment>
<dbReference type="RefSeq" id="WP_364446859.1">
    <property type="nucleotide sequence ID" value="NZ_JBFARM010000003.1"/>
</dbReference>